<feature type="transmembrane region" description="Helical" evidence="2">
    <location>
        <begin position="840"/>
        <end position="866"/>
    </location>
</feature>
<name>A0A0R3X6G3_HYDTA</name>
<feature type="compositionally biased region" description="Low complexity" evidence="1">
    <location>
        <begin position="704"/>
        <end position="714"/>
    </location>
</feature>
<keyword evidence="4" id="KW-1185">Reference proteome</keyword>
<feature type="compositionally biased region" description="Polar residues" evidence="1">
    <location>
        <begin position="631"/>
        <end position="640"/>
    </location>
</feature>
<keyword evidence="2" id="KW-1133">Transmembrane helix</keyword>
<feature type="region of interest" description="Disordered" evidence="1">
    <location>
        <begin position="704"/>
        <end position="733"/>
    </location>
</feature>
<dbReference type="WBParaSite" id="TTAC_0000909401-mRNA-1">
    <property type="protein sequence ID" value="TTAC_0000909401-mRNA-1"/>
    <property type="gene ID" value="TTAC_0000909401"/>
</dbReference>
<evidence type="ECO:0000313" key="3">
    <source>
        <dbReference type="EMBL" id="VDM33792.1"/>
    </source>
</evidence>
<reference evidence="5" key="1">
    <citation type="submission" date="2017-02" db="UniProtKB">
        <authorList>
            <consortium name="WormBaseParasite"/>
        </authorList>
    </citation>
    <scope>IDENTIFICATION</scope>
</reference>
<reference evidence="3 4" key="2">
    <citation type="submission" date="2018-11" db="EMBL/GenBank/DDBJ databases">
        <authorList>
            <consortium name="Pathogen Informatics"/>
        </authorList>
    </citation>
    <scope>NUCLEOTIDE SEQUENCE [LARGE SCALE GENOMIC DNA]</scope>
</reference>
<evidence type="ECO:0000313" key="5">
    <source>
        <dbReference type="WBParaSite" id="TTAC_0000909401-mRNA-1"/>
    </source>
</evidence>
<organism evidence="5">
    <name type="scientific">Hydatigena taeniaeformis</name>
    <name type="common">Feline tapeworm</name>
    <name type="synonym">Taenia taeniaeformis</name>
    <dbReference type="NCBI Taxonomy" id="6205"/>
    <lineage>
        <taxon>Eukaryota</taxon>
        <taxon>Metazoa</taxon>
        <taxon>Spiralia</taxon>
        <taxon>Lophotrochozoa</taxon>
        <taxon>Platyhelminthes</taxon>
        <taxon>Cestoda</taxon>
        <taxon>Eucestoda</taxon>
        <taxon>Cyclophyllidea</taxon>
        <taxon>Taeniidae</taxon>
        <taxon>Hydatigera</taxon>
    </lineage>
</organism>
<accession>A0A0R3X6G3</accession>
<proteinExistence type="predicted"/>
<dbReference type="Proteomes" id="UP000274429">
    <property type="component" value="Unassembled WGS sequence"/>
</dbReference>
<evidence type="ECO:0000313" key="4">
    <source>
        <dbReference type="Proteomes" id="UP000274429"/>
    </source>
</evidence>
<gene>
    <name evidence="3" type="ORF">TTAC_LOCUS9079</name>
</gene>
<feature type="compositionally biased region" description="Polar residues" evidence="1">
    <location>
        <begin position="905"/>
        <end position="922"/>
    </location>
</feature>
<feature type="region of interest" description="Disordered" evidence="1">
    <location>
        <begin position="806"/>
        <end position="833"/>
    </location>
</feature>
<feature type="compositionally biased region" description="Polar residues" evidence="1">
    <location>
        <begin position="307"/>
        <end position="344"/>
    </location>
</feature>
<keyword evidence="2" id="KW-0812">Transmembrane</keyword>
<feature type="region of interest" description="Disordered" evidence="1">
    <location>
        <begin position="88"/>
        <end position="113"/>
    </location>
</feature>
<keyword evidence="2" id="KW-0472">Membrane</keyword>
<evidence type="ECO:0000256" key="1">
    <source>
        <dbReference type="SAM" id="MobiDB-lite"/>
    </source>
</evidence>
<feature type="compositionally biased region" description="Polar residues" evidence="1">
    <location>
        <begin position="721"/>
        <end position="731"/>
    </location>
</feature>
<feature type="region of interest" description="Disordered" evidence="1">
    <location>
        <begin position="305"/>
        <end position="344"/>
    </location>
</feature>
<sequence>MFARTDITYLMAMQLLVGSLIIILLRSGVICDDPLTTGIEPSSTPFSVTNAFSQFETPVTSYVTLTTEEATSTTPEVVNNALSASTDLDETVSSSKQHPFENEHGTQSSMASDGSGTFITLQTTPLLTLNGRDFYMKVVPLTEDHPYLTESPPTTQSPELNVVVSEATGQSAISDTTPFITITDDKSFAGQIAKKAAVSSNATVRLNDSKNDTFFTTISSQDSTTLSDSLDTSPTKSLEALVSVEPRSTSTLGEQEKSTAYPRYTSNKDRSTNSPSSSGWNLYLSSLASGINGFEEITTKAEGMKQDASTSYSEAALGQSQTESSNQKTVTTHSTSPELDKTTSTPQIDTLKVKSSIAVASTDMFSKGYDRVTLFGSSTISMTFKEDTKPSQTVEVLPKDANIQSTTTKNIYGPSRVTYASGHTTESVNLDLSKATNSTGDSMKSTVTGVDDQELVRYTTLSAETGIFNVGRLSSTQNSTTLRSISSITNGGQDSSEIEAVRELTTPSHEIEHTTEIMTASPMKDTSSDSTRVTHISLTSHESLAPGGATRDSTKSKYEFDDDKSHFTRTFPPAFSTAPATLPRLGESTKIVSATTDELGSNPAGTEQHLNLKRPHLTSLVAERAPEVPLSISSSYATQQSEHESTSHLLPTPPSEHVSRSEDGTDPFPYPSNDNDLEKKDKSLLLHNSTPSDTTQVEEVITIQSVSSISPSQSIEDETNRSTSPSPQSLPVTEVPGNFIEDFSKMTESSTIILTTFNSRGTMEIGGVGKDKTIALEGADISVPTDLTQESITSQKVPSTVYTASVQPAAPERPKTKRFTVQPQPQPGGTDPEGMTVTTAISMGLIFIFLLILFCILAISLIAGWVHCRGREGGRPKVSLIRVERGLTTELANGWNKGSPVHAWMNSQSGTATTPHASDAQLSRSIPYSPSSPPPPPSFQCGCKRRSIFGSANRLCMIHGDPSARRNTSAVRAVKIISLTDDSDGEEVGTVLLKDLGRCRASGTSNAANEGTLDHECRSGGRRLSEWLYIDEA</sequence>
<feature type="compositionally biased region" description="Polar residues" evidence="1">
    <location>
        <begin position="88"/>
        <end position="97"/>
    </location>
</feature>
<dbReference type="AlphaFoldDB" id="A0A0R3X6G3"/>
<dbReference type="EMBL" id="UYWX01020674">
    <property type="protein sequence ID" value="VDM33792.1"/>
    <property type="molecule type" value="Genomic_DNA"/>
</dbReference>
<protein>
    <submittedName>
        <fullName evidence="5">EGF-like domain-containing protein</fullName>
    </submittedName>
</protein>
<feature type="region of interest" description="Disordered" evidence="1">
    <location>
        <begin position="244"/>
        <end position="277"/>
    </location>
</feature>
<feature type="region of interest" description="Disordered" evidence="1">
    <location>
        <begin position="631"/>
        <end position="678"/>
    </location>
</feature>
<dbReference type="OrthoDB" id="6261199at2759"/>
<feature type="region of interest" description="Disordered" evidence="1">
    <location>
        <begin position="905"/>
        <end position="938"/>
    </location>
</feature>
<evidence type="ECO:0000256" key="2">
    <source>
        <dbReference type="SAM" id="Phobius"/>
    </source>
</evidence>